<evidence type="ECO:0000259" key="1">
    <source>
        <dbReference type="Pfam" id="PF22322"/>
    </source>
</evidence>
<dbReference type="AlphaFoldDB" id="A0A838ZS97"/>
<dbReference type="EMBL" id="JACDZE010000001">
    <property type="protein sequence ID" value="MBA5629169.1"/>
    <property type="molecule type" value="Genomic_DNA"/>
</dbReference>
<keyword evidence="3" id="KW-1185">Reference proteome</keyword>
<sequence>MKRIFKTVKKLSIGFTWKMFIALISKPLLLLPTIWATIESVLFSELNFEESHSGRGIPNAFRHAAWNLLIAKNCSIFTSNRKAIVWAKYITDLHEECFPNEDFDREMDLHNNEVGREFYKEMMNRKITNKKKMIADLMEKTQTAIGLTEIHEIQKAKGELVFFKE</sequence>
<protein>
    <recommendedName>
        <fullName evidence="1">DUF6973 domain-containing protein</fullName>
    </recommendedName>
</protein>
<name>A0A838ZS97_9FLAO</name>
<evidence type="ECO:0000313" key="2">
    <source>
        <dbReference type="EMBL" id="MBA5629169.1"/>
    </source>
</evidence>
<comment type="caution">
    <text evidence="2">The sequence shown here is derived from an EMBL/GenBank/DDBJ whole genome shotgun (WGS) entry which is preliminary data.</text>
</comment>
<reference evidence="2 3" key="1">
    <citation type="submission" date="2020-07" db="EMBL/GenBank/DDBJ databases">
        <title>Moheibacter lacus sp. nov., a member of the family Flavobacteriaceae isolated from freshwater lake sediment.</title>
        <authorList>
            <person name="Liu Y."/>
        </authorList>
    </citation>
    <scope>NUCLEOTIDE SEQUENCE [LARGE SCALE GENOMIC DNA]</scope>
    <source>
        <strain evidence="2 3">BDHS18</strain>
    </source>
</reference>
<accession>A0A838ZS97</accession>
<dbReference type="Proteomes" id="UP000552241">
    <property type="component" value="Unassembled WGS sequence"/>
</dbReference>
<gene>
    <name evidence="2" type="ORF">HU137_05215</name>
</gene>
<dbReference type="InterPro" id="IPR054246">
    <property type="entry name" value="DUF6973"/>
</dbReference>
<organism evidence="2 3">
    <name type="scientific">Moheibacter lacus</name>
    <dbReference type="NCBI Taxonomy" id="2745851"/>
    <lineage>
        <taxon>Bacteria</taxon>
        <taxon>Pseudomonadati</taxon>
        <taxon>Bacteroidota</taxon>
        <taxon>Flavobacteriia</taxon>
        <taxon>Flavobacteriales</taxon>
        <taxon>Weeksellaceae</taxon>
        <taxon>Moheibacter</taxon>
    </lineage>
</organism>
<dbReference type="Pfam" id="PF22322">
    <property type="entry name" value="DUF6973"/>
    <property type="match status" value="1"/>
</dbReference>
<feature type="domain" description="DUF6973" evidence="1">
    <location>
        <begin position="22"/>
        <end position="144"/>
    </location>
</feature>
<dbReference type="RefSeq" id="WP_182042735.1">
    <property type="nucleotide sequence ID" value="NZ_JACDZE010000001.1"/>
</dbReference>
<proteinExistence type="predicted"/>
<evidence type="ECO:0000313" key="3">
    <source>
        <dbReference type="Proteomes" id="UP000552241"/>
    </source>
</evidence>